<dbReference type="SMART" id="SM00044">
    <property type="entry name" value="CYCc"/>
    <property type="match status" value="2"/>
</dbReference>
<evidence type="ECO:0000313" key="19">
    <source>
        <dbReference type="Proteomes" id="UP000007241"/>
    </source>
</evidence>
<protein>
    <recommendedName>
        <fullName evidence="3">adenylate cyclase</fullName>
        <ecNumber evidence="3">4.6.1.1</ecNumber>
    </recommendedName>
    <alternativeName>
        <fullName evidence="13">ATP pyrophosphate-lyase</fullName>
    </alternativeName>
    <alternativeName>
        <fullName evidence="14">Adenylyl cyclase</fullName>
    </alternativeName>
</protein>
<keyword evidence="19" id="KW-1185">Reference proteome</keyword>
<keyword evidence="8" id="KW-0460">Magnesium</keyword>
<evidence type="ECO:0000256" key="16">
    <source>
        <dbReference type="SAM" id="Phobius"/>
    </source>
</evidence>
<dbReference type="Gene3D" id="3.30.70.1230">
    <property type="entry name" value="Nucleotide cyclase"/>
    <property type="match status" value="2"/>
</dbReference>
<evidence type="ECO:0000256" key="10">
    <source>
        <dbReference type="ARBA" id="ARBA00022998"/>
    </source>
</evidence>
<evidence type="ECO:0000256" key="7">
    <source>
        <dbReference type="ARBA" id="ARBA00022840"/>
    </source>
</evidence>
<dbReference type="InterPro" id="IPR029787">
    <property type="entry name" value="Nucleotide_cyclase"/>
</dbReference>
<dbReference type="SUPFAM" id="SSF55073">
    <property type="entry name" value="Nucleotide cyclase"/>
    <property type="match status" value="2"/>
</dbReference>
<dbReference type="RefSeq" id="XP_006677339.1">
    <property type="nucleotide sequence ID" value="XM_006677276.1"/>
</dbReference>
<evidence type="ECO:0000256" key="6">
    <source>
        <dbReference type="ARBA" id="ARBA00022741"/>
    </source>
</evidence>
<comment type="subcellular location">
    <subcellularLocation>
        <location evidence="2">Membrane</location>
        <topology evidence="2">Multi-pass membrane protein</topology>
    </subcellularLocation>
</comment>
<dbReference type="GO" id="GO:0006171">
    <property type="term" value="P:cAMP biosynthetic process"/>
    <property type="evidence" value="ECO:0000318"/>
    <property type="project" value="GO_Central"/>
</dbReference>
<reference evidence="18 19" key="1">
    <citation type="submission" date="2009-12" db="EMBL/GenBank/DDBJ databases">
        <title>The draft genome of Batrachochytrium dendrobatidis.</title>
        <authorList>
            <consortium name="US DOE Joint Genome Institute (JGI-PGF)"/>
            <person name="Kuo A."/>
            <person name="Salamov A."/>
            <person name="Schmutz J."/>
            <person name="Lucas S."/>
            <person name="Pitluck S."/>
            <person name="Rosenblum E."/>
            <person name="Stajich J."/>
            <person name="Eisen M."/>
            <person name="Grigoriev I.V."/>
        </authorList>
    </citation>
    <scope>NUCLEOTIDE SEQUENCE [LARGE SCALE GENOMIC DNA]</scope>
    <source>
        <strain evidence="19">JAM81 / FGSC 10211</strain>
    </source>
</reference>
<dbReference type="GeneID" id="18238270"/>
<keyword evidence="10" id="KW-0115">cAMP biosynthesis</keyword>
<evidence type="ECO:0000256" key="11">
    <source>
        <dbReference type="ARBA" id="ARBA00023136"/>
    </source>
</evidence>
<feature type="transmembrane region" description="Helical" evidence="16">
    <location>
        <begin position="1152"/>
        <end position="1170"/>
    </location>
</feature>
<dbReference type="GO" id="GO:0035556">
    <property type="term" value="P:intracellular signal transduction"/>
    <property type="evidence" value="ECO:0007669"/>
    <property type="project" value="InterPro"/>
</dbReference>
<evidence type="ECO:0000256" key="15">
    <source>
        <dbReference type="SAM" id="MobiDB-lite"/>
    </source>
</evidence>
<feature type="domain" description="Guanylate cyclase" evidence="17">
    <location>
        <begin position="798"/>
        <end position="931"/>
    </location>
</feature>
<evidence type="ECO:0000256" key="9">
    <source>
        <dbReference type="ARBA" id="ARBA00022989"/>
    </source>
</evidence>
<dbReference type="GO" id="GO:0007189">
    <property type="term" value="P:adenylate cyclase-activating G protein-coupled receptor signaling pathway"/>
    <property type="evidence" value="ECO:0000318"/>
    <property type="project" value="GO_Central"/>
</dbReference>
<dbReference type="GO" id="GO:0005524">
    <property type="term" value="F:ATP binding"/>
    <property type="evidence" value="ECO:0007669"/>
    <property type="project" value="UniProtKB-KW"/>
</dbReference>
<evidence type="ECO:0000256" key="4">
    <source>
        <dbReference type="ARBA" id="ARBA00022692"/>
    </source>
</evidence>
<keyword evidence="11 16" id="KW-0472">Membrane</keyword>
<name>F4NXY1_BATDJ</name>
<feature type="transmembrane region" description="Helical" evidence="16">
    <location>
        <begin position="1207"/>
        <end position="1229"/>
    </location>
</feature>
<feature type="region of interest" description="Disordered" evidence="15">
    <location>
        <begin position="281"/>
        <end position="307"/>
    </location>
</feature>
<evidence type="ECO:0000259" key="17">
    <source>
        <dbReference type="PROSITE" id="PS50125"/>
    </source>
</evidence>
<dbReference type="EC" id="4.6.1.1" evidence="3"/>
<evidence type="ECO:0000256" key="12">
    <source>
        <dbReference type="ARBA" id="ARBA00023239"/>
    </source>
</evidence>
<evidence type="ECO:0000256" key="13">
    <source>
        <dbReference type="ARBA" id="ARBA00032597"/>
    </source>
</evidence>
<feature type="transmembrane region" description="Helical" evidence="16">
    <location>
        <begin position="654"/>
        <end position="673"/>
    </location>
</feature>
<keyword evidence="5" id="KW-0479">Metal-binding</keyword>
<evidence type="ECO:0000313" key="18">
    <source>
        <dbReference type="EMBL" id="EGF82223.1"/>
    </source>
</evidence>
<feature type="domain" description="Guanylate cyclase" evidence="17">
    <location>
        <begin position="1322"/>
        <end position="1447"/>
    </location>
</feature>
<feature type="transmembrane region" description="Helical" evidence="16">
    <location>
        <begin position="1241"/>
        <end position="1261"/>
    </location>
</feature>
<dbReference type="OrthoDB" id="2107370at2759"/>
<organism evidence="18 19">
    <name type="scientific">Batrachochytrium dendrobatidis (strain JAM81 / FGSC 10211)</name>
    <name type="common">Frog chytrid fungus</name>
    <dbReference type="NCBI Taxonomy" id="684364"/>
    <lineage>
        <taxon>Eukaryota</taxon>
        <taxon>Fungi</taxon>
        <taxon>Fungi incertae sedis</taxon>
        <taxon>Chytridiomycota</taxon>
        <taxon>Chytridiomycota incertae sedis</taxon>
        <taxon>Chytridiomycetes</taxon>
        <taxon>Rhizophydiales</taxon>
        <taxon>Rhizophydiales incertae sedis</taxon>
        <taxon>Batrachochytrium</taxon>
    </lineage>
</organism>
<keyword evidence="6" id="KW-0547">Nucleotide-binding</keyword>
<feature type="transmembrane region" description="Helical" evidence="16">
    <location>
        <begin position="626"/>
        <end position="648"/>
    </location>
</feature>
<gene>
    <name evidence="18" type="ORF">BATDEDRAFT_23648</name>
</gene>
<accession>F4NXY1</accession>
<sequence>MLQYKSMLSTVPSGASSTGHLLLQQPSSIDAILFVKPSLSTTAADSPLSEIVFGMGTLNDSPSSANRLLSCDAPEILTEQPLITKHGHTSLSVSVDVALSESISSENRENQSHHMDSLKVNNVRSIEGLSISPNPSTTRTESVLKPPPSLSILAPSNLLHQSSDDLISPYFMQNLNHHYSPNAAMQSLIAHTTPSFRNQQQQPQSGNPHQHHMAPADAAGRGSGYTGGVLPLLMGVLPRRHMTHSRRMSSHFLQSDGNLAIEGTLQQRNLQQPLQPLQHGFQQHTPAGQIRAQRKGRSESLSTKLRDSIYHIDRRPNGIAESCSTSNTSLKVQFANQQLTQSLTNTNSMVIPAARISITYDASGSIMHNNDIELESDIRMLDSLQRKTSHVHSVDQQVLPIHELNQAANRASLSTSCRYLKTSRSHSTIQQQNNLESSVNRIRHISLMSINNIKQQNLDSSEGSKDSSGAAVQISNSYTSGKIKTDNELNPAINRVIDLHDAIINDTSSSKKKHRTAIPKVKFLDPFFHPFEESPTTGWTLKFPPTIEAMFQIYIFYIILRKSQGWILLITTIGWAVFCIADWLLFPGLQHYTRLIGNLVPLTVSICNIVLSFRKDWETRCYQGQLAYTIVAYLQNLNISYHIGYLNAVDMKDLHGLILLNTLCTVMISYTVLASPYVHISIASLIFCATEFVMEVSFKYYSTSEAYIASGLLFIAANITGIFFKYSYELHLRKAFVRYRLLYHNQEELTEARERSDALLGMVLPAKIVASMRLIDDSDANRLKESVNSLFAELHGVTILFADIAGFTEFSGTVTASALVDVLSELFSMFDAIASDLQLEKIKTIGDSIHIAGGVPEQLRSREEIALFAKRVCIMGVEMMKGFNQLCIEKGMHVKLRVGIHTGSVVGGVMGLWKFKYDIWSQDVDIASLMEQTGTPGIPHISESTYELIQDDPDFLFSPAETVPVLGREISTYHITAMREESSSAEPNTFMLGGIPRSSSKNITVTTSSVSMMKQKSFQSIKKSDAMTRFDLELNRYLCLFKNPDKEHDYRTRFMETSSASFGTATIVIVCVQVIIFGVLQTINSSRTLLLLDILILIALIFMGFLFYVAQAQHNSIIREFEDRKTKKMFGIVNTSLNSLSESLALVDRPLWPWWLPNAFAISIFFVASVSTASHMNTLTALTAPVLHGCHTVLMMLYLTFFGIKSLYLRLWLVTSTLAYILGFLYLCWSRVSDRPGIVAMIMETVILASLCVIIFSMSWYTDLISRMNFFMESENEVGSREMEITQQAAERLIMNILPLSVVQRLANVEQIQIADDREDVAIIFTSISNFKPNTSEKDWLWVLNDVICEFDIIAMQYGIEKIKTIGTKYMAMGEPIENDKDDALIRTCEFGLALLTLIQDINQRLDQDFKLKIGVNVGPAVTGLIGTKTFAFDVWGDTVNVSSRMESTGKENQIQVTQTVYDRCRDIFKFEERGTVHVKGKGEMMTYWLVDYLPNVELDSDVL</sequence>
<dbReference type="PANTHER" id="PTHR45627:SF12">
    <property type="entry name" value="ADENYLATE CYCLASE TYPE 2"/>
    <property type="match status" value="1"/>
</dbReference>
<dbReference type="GO" id="GO:0004016">
    <property type="term" value="F:adenylate cyclase activity"/>
    <property type="evidence" value="ECO:0000318"/>
    <property type="project" value="GO_Central"/>
</dbReference>
<dbReference type="PANTHER" id="PTHR45627">
    <property type="entry name" value="ADENYLATE CYCLASE TYPE 1"/>
    <property type="match status" value="1"/>
</dbReference>
<dbReference type="Proteomes" id="UP000007241">
    <property type="component" value="Unassembled WGS sequence"/>
</dbReference>
<feature type="transmembrane region" description="Helical" evidence="16">
    <location>
        <begin position="592"/>
        <end position="614"/>
    </location>
</feature>
<dbReference type="InterPro" id="IPR001054">
    <property type="entry name" value="A/G_cyclase"/>
</dbReference>
<evidence type="ECO:0000256" key="5">
    <source>
        <dbReference type="ARBA" id="ARBA00022723"/>
    </source>
</evidence>
<feature type="compositionally biased region" description="Low complexity" evidence="15">
    <location>
        <begin position="198"/>
        <end position="208"/>
    </location>
</feature>
<dbReference type="CDD" id="cd07302">
    <property type="entry name" value="CHD"/>
    <property type="match status" value="2"/>
</dbReference>
<feature type="transmembrane region" description="Helical" evidence="16">
    <location>
        <begin position="1182"/>
        <end position="1201"/>
    </location>
</feature>
<dbReference type="Pfam" id="PF00211">
    <property type="entry name" value="Guanylate_cyc"/>
    <property type="match status" value="2"/>
</dbReference>
<dbReference type="GO" id="GO:0005886">
    <property type="term" value="C:plasma membrane"/>
    <property type="evidence" value="ECO:0000318"/>
    <property type="project" value="GO_Central"/>
</dbReference>
<dbReference type="STRING" id="684364.F4NXY1"/>
<feature type="transmembrane region" description="Helical" evidence="16">
    <location>
        <begin position="1129"/>
        <end position="1146"/>
    </location>
</feature>
<keyword evidence="4 16" id="KW-0812">Transmembrane</keyword>
<feature type="transmembrane region" description="Helical" evidence="16">
    <location>
        <begin position="707"/>
        <end position="728"/>
    </location>
</feature>
<dbReference type="HOGENOM" id="CLU_248516_0_0_1"/>
<keyword evidence="9 16" id="KW-1133">Transmembrane helix</keyword>
<feature type="transmembrane region" description="Helical" evidence="16">
    <location>
        <begin position="1089"/>
        <end position="1109"/>
    </location>
</feature>
<keyword evidence="7" id="KW-0067">ATP-binding</keyword>
<feature type="region of interest" description="Disordered" evidence="15">
    <location>
        <begin position="195"/>
        <end position="222"/>
    </location>
</feature>
<feature type="transmembrane region" description="Helical" evidence="16">
    <location>
        <begin position="567"/>
        <end position="586"/>
    </location>
</feature>
<evidence type="ECO:0000256" key="8">
    <source>
        <dbReference type="ARBA" id="ARBA00022842"/>
    </source>
</evidence>
<evidence type="ECO:0000256" key="14">
    <source>
        <dbReference type="ARBA" id="ARBA00032637"/>
    </source>
</evidence>
<proteinExistence type="predicted"/>
<keyword evidence="12" id="KW-0456">Lyase</keyword>
<dbReference type="FunFam" id="3.30.70.1230:FF:000033">
    <property type="entry name" value="Adenylate cyclase"/>
    <property type="match status" value="1"/>
</dbReference>
<evidence type="ECO:0000256" key="3">
    <source>
        <dbReference type="ARBA" id="ARBA00012201"/>
    </source>
</evidence>
<dbReference type="PROSITE" id="PS50125">
    <property type="entry name" value="GUANYLATE_CYCLASE_2"/>
    <property type="match status" value="2"/>
</dbReference>
<dbReference type="EMBL" id="GL882881">
    <property type="protein sequence ID" value="EGF82223.1"/>
    <property type="molecule type" value="Genomic_DNA"/>
</dbReference>
<comment type="catalytic activity">
    <reaction evidence="1">
        <text>ATP = 3',5'-cyclic AMP + diphosphate</text>
        <dbReference type="Rhea" id="RHEA:15389"/>
        <dbReference type="ChEBI" id="CHEBI:30616"/>
        <dbReference type="ChEBI" id="CHEBI:33019"/>
        <dbReference type="ChEBI" id="CHEBI:58165"/>
        <dbReference type="EC" id="4.6.1.1"/>
    </reaction>
</comment>
<evidence type="ECO:0000256" key="2">
    <source>
        <dbReference type="ARBA" id="ARBA00004141"/>
    </source>
</evidence>
<evidence type="ECO:0000256" key="1">
    <source>
        <dbReference type="ARBA" id="ARBA00001593"/>
    </source>
</evidence>
<dbReference type="InParanoid" id="F4NXY1"/>
<feature type="transmembrane region" description="Helical" evidence="16">
    <location>
        <begin position="1060"/>
        <end position="1083"/>
    </location>
</feature>
<dbReference type="GO" id="GO:0046872">
    <property type="term" value="F:metal ion binding"/>
    <property type="evidence" value="ECO:0007669"/>
    <property type="project" value="UniProtKB-KW"/>
</dbReference>